<reference evidence="2 3" key="1">
    <citation type="submission" date="2014-08" db="EMBL/GenBank/DDBJ databases">
        <authorList>
            <person name="Moulin Lionel"/>
        </authorList>
    </citation>
    <scope>NUCLEOTIDE SEQUENCE [LARGE SCALE GENOMIC DNA]</scope>
</reference>
<proteinExistence type="predicted"/>
<dbReference type="Proteomes" id="UP000046373">
    <property type="component" value="Unassembled WGS sequence"/>
</dbReference>
<dbReference type="InterPro" id="IPR026866">
    <property type="entry name" value="CR006_AAA"/>
</dbReference>
<gene>
    <name evidence="2" type="ORF">MPLDJ20_330002</name>
</gene>
<dbReference type="InterPro" id="IPR027417">
    <property type="entry name" value="P-loop_NTPase"/>
</dbReference>
<organism evidence="2 3">
    <name type="scientific">Mesorhizobium plurifarium</name>
    <dbReference type="NCBI Taxonomy" id="69974"/>
    <lineage>
        <taxon>Bacteria</taxon>
        <taxon>Pseudomonadati</taxon>
        <taxon>Pseudomonadota</taxon>
        <taxon>Alphaproteobacteria</taxon>
        <taxon>Hyphomicrobiales</taxon>
        <taxon>Phyllobacteriaceae</taxon>
        <taxon>Mesorhizobium</taxon>
    </lineage>
</organism>
<dbReference type="GO" id="GO:0000731">
    <property type="term" value="P:DNA synthesis involved in DNA repair"/>
    <property type="evidence" value="ECO:0007669"/>
    <property type="project" value="TreeGrafter"/>
</dbReference>
<evidence type="ECO:0000259" key="1">
    <source>
        <dbReference type="Pfam" id="PF13166"/>
    </source>
</evidence>
<dbReference type="AlphaFoldDB" id="A0A090FIA6"/>
<feature type="domain" description="Protein CR006 P-loop" evidence="1">
    <location>
        <begin position="630"/>
        <end position="721"/>
    </location>
</feature>
<evidence type="ECO:0000313" key="2">
    <source>
        <dbReference type="EMBL" id="CDX41396.1"/>
    </source>
</evidence>
<dbReference type="GO" id="GO:0006302">
    <property type="term" value="P:double-strand break repair"/>
    <property type="evidence" value="ECO:0007669"/>
    <property type="project" value="TreeGrafter"/>
</dbReference>
<dbReference type="PANTHER" id="PTHR32182">
    <property type="entry name" value="DNA REPLICATION AND REPAIR PROTEIN RECF"/>
    <property type="match status" value="1"/>
</dbReference>
<protein>
    <recommendedName>
        <fullName evidence="1">Protein CR006 P-loop domain-containing protein</fullName>
    </recommendedName>
</protein>
<dbReference type="PANTHER" id="PTHR32182:SF22">
    <property type="entry name" value="ATP-DEPENDENT ENDONUCLEASE, OLD FAMILY-RELATED"/>
    <property type="match status" value="1"/>
</dbReference>
<dbReference type="Pfam" id="PF13166">
    <property type="entry name" value="AAA_13"/>
    <property type="match status" value="1"/>
</dbReference>
<evidence type="ECO:0000313" key="3">
    <source>
        <dbReference type="Proteomes" id="UP000046373"/>
    </source>
</evidence>
<dbReference type="Gene3D" id="3.40.50.300">
    <property type="entry name" value="P-loop containing nucleotide triphosphate hydrolases"/>
    <property type="match status" value="2"/>
</dbReference>
<accession>A0A090FIA6</accession>
<name>A0A090FIA6_MESPL</name>
<sequence>MRELKDEAATISATPDLGQVFGENDAFAEILSWSLDRPVWQRDALRRLVASRPLTSNDLEQLTKLCLDPTLPHEVLSDDHVSAQQATGVPISLLRIEKPTGINALAPDQTLEFSKTGLTVIYGDNGSGKSGFVRILKHACRTRDRELKILRDIEGSPQAPQSASLVYMRGPVEQSFAWTPDTPANPDLPSISIFDSRSANVHVEKTNAVAYIPQPMQVLEGLAAACDKLKSNLDAKLAELSAQTPLSIKNSKLHPATAAGAFVHELSAIANVAQLDLLAKLSDDENHRLITLESDLAQDPQRASTRLAYHKGRLDDGTTMLRRLVEAASASAFQLREKLSGERDAAVSAARLASDDLFAASPLPHIGEPTWRALWEAARKYSDEVAYPEKHFPDEEGHDELCVLCQQPLGDDAIKRRNAFEGFVKSRTRAEEEAAEVRYRAFLTDARNSRIGMKAILELIRSIDGDLGDAQLAISVRRCALIAAWRLRAFIREATAPQQVAVLPEAELAVASAGLGARAAQLAADHGSPEYTALLDEYRELKAREGLSPLVPDLKAEIERLKDAREIRKAIKDTAKRGVTDKNKELSDRIITNALRGRFAREIEKLKLARMPVELKKIKDAAAVSYFQVTLVEKPDEPVGDIFSEGEHRCVALAAFLAELVTAKQYSGIVFDDPMSSLDHIHRKAVAARLVEESAHRQVVVFTHDLAFLFELRREAEAKAMPIYYQTVARKQNRPGFVEAELPMKAKSAWQLGQALRSELKAAKPHFDGWADARRTIFAKGIIEQLRESWDQGIADFIFPVLGRFDNAIRGTSLFKLAVLEEADVKSVTAARGRLSEELHATAETLNPETVTHADLLDEVVKLESWLTSIADRQKDAKKPS</sequence>
<dbReference type="SUPFAM" id="SSF52540">
    <property type="entry name" value="P-loop containing nucleoside triphosphate hydrolases"/>
    <property type="match status" value="1"/>
</dbReference>
<dbReference type="EMBL" id="CCNB01000027">
    <property type="protein sequence ID" value="CDX41396.1"/>
    <property type="molecule type" value="Genomic_DNA"/>
</dbReference>